<dbReference type="GO" id="GO:0003677">
    <property type="term" value="F:DNA binding"/>
    <property type="evidence" value="ECO:0007669"/>
    <property type="project" value="UniProtKB-KW"/>
</dbReference>
<keyword evidence="2" id="KW-0238">DNA-binding</keyword>
<proteinExistence type="predicted"/>
<name>V2Y354_9FIRM</name>
<dbReference type="eggNOG" id="COG1396">
    <property type="taxonomic scope" value="Bacteria"/>
</dbReference>
<dbReference type="SMART" id="SM00530">
    <property type="entry name" value="HTH_XRE"/>
    <property type="match status" value="2"/>
</dbReference>
<accession>V2Y354</accession>
<dbReference type="SUPFAM" id="SSF48452">
    <property type="entry name" value="TPR-like"/>
    <property type="match status" value="1"/>
</dbReference>
<dbReference type="OrthoDB" id="2039776at2"/>
<dbReference type="CDD" id="cd00093">
    <property type="entry name" value="HTH_XRE"/>
    <property type="match status" value="1"/>
</dbReference>
<dbReference type="RefSeq" id="WP_023355479.1">
    <property type="nucleotide sequence ID" value="NZ_KI535369.1"/>
</dbReference>
<gene>
    <name evidence="2" type="ORF">GCWU0000282_002633</name>
</gene>
<dbReference type="AlphaFoldDB" id="V2Y354"/>
<dbReference type="InterPro" id="IPR011990">
    <property type="entry name" value="TPR-like_helical_dom_sf"/>
</dbReference>
<dbReference type="STRING" id="592026.GCWU0000282_002633"/>
<dbReference type="SUPFAM" id="SSF47413">
    <property type="entry name" value="lambda repressor-like DNA-binding domains"/>
    <property type="match status" value="2"/>
</dbReference>
<comment type="caution">
    <text evidence="2">The sequence shown here is derived from an EMBL/GenBank/DDBJ whole genome shotgun (WGS) entry which is preliminary data.</text>
</comment>
<evidence type="ECO:0000259" key="1">
    <source>
        <dbReference type="PROSITE" id="PS50943"/>
    </source>
</evidence>
<keyword evidence="3" id="KW-1185">Reference proteome</keyword>
<evidence type="ECO:0000313" key="3">
    <source>
        <dbReference type="Proteomes" id="UP000018227"/>
    </source>
</evidence>
<dbReference type="Pfam" id="PF18768">
    <property type="entry name" value="RNPP_C"/>
    <property type="match status" value="1"/>
</dbReference>
<dbReference type="InterPro" id="IPR010982">
    <property type="entry name" value="Lambda_DNA-bd_dom_sf"/>
</dbReference>
<organism evidence="2 3">
    <name type="scientific">Catonella morbi ATCC 51271</name>
    <dbReference type="NCBI Taxonomy" id="592026"/>
    <lineage>
        <taxon>Bacteria</taxon>
        <taxon>Bacillati</taxon>
        <taxon>Bacillota</taxon>
        <taxon>Clostridia</taxon>
        <taxon>Lachnospirales</taxon>
        <taxon>Lachnospiraceae</taxon>
        <taxon>Catonella</taxon>
    </lineage>
</organism>
<dbReference type="HOGENOM" id="CLU_031032_0_0_9"/>
<feature type="domain" description="HTH cro/C1-type" evidence="1">
    <location>
        <begin position="309"/>
        <end position="365"/>
    </location>
</feature>
<protein>
    <submittedName>
        <fullName evidence="2">DNA-binding helix-turn-helix protein</fullName>
    </submittedName>
</protein>
<dbReference type="InterPro" id="IPR041315">
    <property type="entry name" value="PlcR_TPR"/>
</dbReference>
<reference evidence="2 3" key="1">
    <citation type="submission" date="2013-06" db="EMBL/GenBank/DDBJ databases">
        <authorList>
            <person name="Weinstock G."/>
            <person name="Sodergren E."/>
            <person name="Clifton S."/>
            <person name="Fulton L."/>
            <person name="Fulton B."/>
            <person name="Courtney L."/>
            <person name="Fronick C."/>
            <person name="Harrison M."/>
            <person name="Strong C."/>
            <person name="Farmer C."/>
            <person name="Delahaunty K."/>
            <person name="Markovic C."/>
            <person name="Hall O."/>
            <person name="Minx P."/>
            <person name="Tomlinson C."/>
            <person name="Mitreva M."/>
            <person name="Nelson J."/>
            <person name="Hou S."/>
            <person name="Wollam A."/>
            <person name="Pepin K.H."/>
            <person name="Johnson M."/>
            <person name="Bhonagiri V."/>
            <person name="Nash W.E."/>
            <person name="Warren W."/>
            <person name="Chinwalla A."/>
            <person name="Mardis E.R."/>
            <person name="Wilson R.K."/>
        </authorList>
    </citation>
    <scope>NUCLEOTIDE SEQUENCE [LARGE SCALE GENOMIC DNA]</scope>
    <source>
        <strain evidence="2 3">ATCC 51271</strain>
    </source>
</reference>
<dbReference type="Pfam" id="PF01381">
    <property type="entry name" value="HTH_3"/>
    <property type="match status" value="1"/>
</dbReference>
<dbReference type="PROSITE" id="PS50943">
    <property type="entry name" value="HTH_CROC1"/>
    <property type="match status" value="1"/>
</dbReference>
<sequence>MNVAAIGSLINYERCKQNISREKLTEGICSEIVLRRIESGERCGDFFILERLISRLGKSCNKLETIQDENDYRLFLLREIMNEDLRENKYGKVEKSLVEYEKIADINNALQLQYIKTVKGMLYSEKFGDYHKADEIFSDAVNLTLPNFSIENMEEYLMGEDEIIIILLYLRNKEQFDRNYLVEYGKTILGYINKRFQDDEIKCNLYGRVAWIIGDSFIKNDKYKEALAITLEAEDMLTDNGLLLNITQILDRILFLSENRQAAIYDDFKKMRDALKDLYEEYGIKWETEKISLISGYMQKSMNIMSEFVKQERILRGLSQQKLSEDLDIDIKTVSRIESGKVLPKKGTLERVLTYFDEEKEVAESRIITNDFHLLELEREVAKLMTYHINDEAELLYKELKSKLSLEYKKNSQYVEFMDALFDIELNRCGPEQTISKLIKAFNITRGRSGFNKLGEFVPSRTEALIINNIAVCYKRNGMLKKSIEVLEKLIMSYENSKIELKYRCVPLNLIYCSLCVYYEETDQFDKALSLTDKTIRYSIECLRGTFLGFLLEERTYTTDRKTGDNSGSKQKYRQSYYIRKLMKESEMQKAPIMKAFKKWYGEEIELNI</sequence>
<dbReference type="EMBL" id="ACIL03000016">
    <property type="protein sequence ID" value="ESL02497.1"/>
    <property type="molecule type" value="Genomic_DNA"/>
</dbReference>
<evidence type="ECO:0000313" key="2">
    <source>
        <dbReference type="EMBL" id="ESL02497.1"/>
    </source>
</evidence>
<dbReference type="Proteomes" id="UP000018227">
    <property type="component" value="Unassembled WGS sequence"/>
</dbReference>
<dbReference type="Gene3D" id="1.25.40.10">
    <property type="entry name" value="Tetratricopeptide repeat domain"/>
    <property type="match status" value="2"/>
</dbReference>
<dbReference type="InterPro" id="IPR001387">
    <property type="entry name" value="Cro/C1-type_HTH"/>
</dbReference>